<reference evidence="5 6" key="1">
    <citation type="submission" date="2018-11" db="EMBL/GenBank/DDBJ databases">
        <title>Draft genome sequence of Ferruginibacter sp. BO-59.</title>
        <authorList>
            <person name="Im W.T."/>
        </authorList>
    </citation>
    <scope>NUCLEOTIDE SEQUENCE [LARGE SCALE GENOMIC DNA]</scope>
    <source>
        <strain evidence="5 6">BO-59</strain>
    </source>
</reference>
<evidence type="ECO:0000256" key="1">
    <source>
        <dbReference type="ARBA" id="ARBA00023015"/>
    </source>
</evidence>
<evidence type="ECO:0000256" key="3">
    <source>
        <dbReference type="ARBA" id="ARBA00023163"/>
    </source>
</evidence>
<proteinExistence type="predicted"/>
<dbReference type="Pfam" id="PF12833">
    <property type="entry name" value="HTH_18"/>
    <property type="match status" value="1"/>
</dbReference>
<keyword evidence="3" id="KW-0804">Transcription</keyword>
<dbReference type="InterPro" id="IPR018060">
    <property type="entry name" value="HTH_AraC"/>
</dbReference>
<dbReference type="RefSeq" id="WP_123122498.1">
    <property type="nucleotide sequence ID" value="NZ_RJJR01000024.1"/>
</dbReference>
<dbReference type="SUPFAM" id="SSF46689">
    <property type="entry name" value="Homeodomain-like"/>
    <property type="match status" value="1"/>
</dbReference>
<dbReference type="EMBL" id="RJJR01000024">
    <property type="protein sequence ID" value="RNI32746.1"/>
    <property type="molecule type" value="Genomic_DNA"/>
</dbReference>
<protein>
    <submittedName>
        <fullName evidence="5">AraC family transcriptional regulator</fullName>
    </submittedName>
</protein>
<dbReference type="GO" id="GO:0043565">
    <property type="term" value="F:sequence-specific DNA binding"/>
    <property type="evidence" value="ECO:0007669"/>
    <property type="project" value="InterPro"/>
</dbReference>
<feature type="domain" description="HTH araC/xylS-type" evidence="4">
    <location>
        <begin position="97"/>
        <end position="176"/>
    </location>
</feature>
<dbReference type="Proteomes" id="UP000267223">
    <property type="component" value="Unassembled WGS sequence"/>
</dbReference>
<evidence type="ECO:0000259" key="4">
    <source>
        <dbReference type="PROSITE" id="PS01124"/>
    </source>
</evidence>
<sequence length="190" mass="22068">MILFVKNMVCNRCIMMVQQRLDRLSIPYEKVELGEIVLYDRLDDETFLRLNAELNLLGFDLLNDRKASIISQIKSCIIKYIHSDDELLMNKKLSVILAEQLHTDYNYLSALFSSIESITIEKYVILQRIERVKELLAYDELNLNEIAFKLSYSSVQHLSLQFKKITGLTPSQYKQSAKEIGRKPLDEVGT</sequence>
<dbReference type="SMART" id="SM00342">
    <property type="entry name" value="HTH_ARAC"/>
    <property type="match status" value="1"/>
</dbReference>
<dbReference type="Gene3D" id="1.10.10.60">
    <property type="entry name" value="Homeodomain-like"/>
    <property type="match status" value="1"/>
</dbReference>
<evidence type="ECO:0000313" key="6">
    <source>
        <dbReference type="Proteomes" id="UP000267223"/>
    </source>
</evidence>
<dbReference type="PANTHER" id="PTHR43280">
    <property type="entry name" value="ARAC-FAMILY TRANSCRIPTIONAL REGULATOR"/>
    <property type="match status" value="1"/>
</dbReference>
<dbReference type="PANTHER" id="PTHR43280:SF2">
    <property type="entry name" value="HTH-TYPE TRANSCRIPTIONAL REGULATOR EXSA"/>
    <property type="match status" value="1"/>
</dbReference>
<dbReference type="OrthoDB" id="952277at2"/>
<keyword evidence="6" id="KW-1185">Reference proteome</keyword>
<organism evidence="5 6">
    <name type="scientific">Hanamia caeni</name>
    <dbReference type="NCBI Taxonomy" id="2294116"/>
    <lineage>
        <taxon>Bacteria</taxon>
        <taxon>Pseudomonadati</taxon>
        <taxon>Bacteroidota</taxon>
        <taxon>Chitinophagia</taxon>
        <taxon>Chitinophagales</taxon>
        <taxon>Chitinophagaceae</taxon>
        <taxon>Hanamia</taxon>
    </lineage>
</organism>
<evidence type="ECO:0000313" key="5">
    <source>
        <dbReference type="EMBL" id="RNI32746.1"/>
    </source>
</evidence>
<comment type="caution">
    <text evidence="5">The sequence shown here is derived from an EMBL/GenBank/DDBJ whole genome shotgun (WGS) entry which is preliminary data.</text>
</comment>
<name>A0A3M9N4T4_9BACT</name>
<accession>A0A3M9N4T4</accession>
<gene>
    <name evidence="5" type="ORF">EFY79_19815</name>
</gene>
<dbReference type="AlphaFoldDB" id="A0A3M9N4T4"/>
<dbReference type="InterPro" id="IPR009057">
    <property type="entry name" value="Homeodomain-like_sf"/>
</dbReference>
<dbReference type="GO" id="GO:0003700">
    <property type="term" value="F:DNA-binding transcription factor activity"/>
    <property type="evidence" value="ECO:0007669"/>
    <property type="project" value="InterPro"/>
</dbReference>
<keyword evidence="2" id="KW-0238">DNA-binding</keyword>
<keyword evidence="1" id="KW-0805">Transcription regulation</keyword>
<evidence type="ECO:0000256" key="2">
    <source>
        <dbReference type="ARBA" id="ARBA00023125"/>
    </source>
</evidence>
<dbReference type="PROSITE" id="PS01124">
    <property type="entry name" value="HTH_ARAC_FAMILY_2"/>
    <property type="match status" value="1"/>
</dbReference>